<evidence type="ECO:0000313" key="9">
    <source>
        <dbReference type="Proteomes" id="UP000886852"/>
    </source>
</evidence>
<evidence type="ECO:0008006" key="10">
    <source>
        <dbReference type="Google" id="ProtNLM"/>
    </source>
</evidence>
<keyword evidence="3 5" id="KW-1133">Transmembrane helix</keyword>
<gene>
    <name evidence="8" type="ORF">IAC72_04625</name>
</gene>
<name>A0A9D1MXH9_9BACT</name>
<evidence type="ECO:0000259" key="7">
    <source>
        <dbReference type="Pfam" id="PF24961"/>
    </source>
</evidence>
<proteinExistence type="predicted"/>
<dbReference type="Pfam" id="PF24961">
    <property type="entry name" value="NfeD_membrane"/>
    <property type="match status" value="1"/>
</dbReference>
<protein>
    <recommendedName>
        <fullName evidence="10">NfeD-like C-terminal domain-containing protein</fullName>
    </recommendedName>
</protein>
<feature type="domain" description="NfeD integral membrane" evidence="7">
    <location>
        <begin position="21"/>
        <end position="93"/>
    </location>
</feature>
<dbReference type="PANTHER" id="PTHR33507">
    <property type="entry name" value="INNER MEMBRANE PROTEIN YBBJ"/>
    <property type="match status" value="1"/>
</dbReference>
<comment type="caution">
    <text evidence="8">The sequence shown here is derived from an EMBL/GenBank/DDBJ whole genome shotgun (WGS) entry which is preliminary data.</text>
</comment>
<dbReference type="InterPro" id="IPR052165">
    <property type="entry name" value="Membrane_assoc_protease"/>
</dbReference>
<dbReference type="Proteomes" id="UP000886852">
    <property type="component" value="Unassembled WGS sequence"/>
</dbReference>
<dbReference type="Gene3D" id="2.40.50.140">
    <property type="entry name" value="Nucleic acid-binding proteins"/>
    <property type="match status" value="1"/>
</dbReference>
<accession>A0A9D1MXH9</accession>
<evidence type="ECO:0000313" key="8">
    <source>
        <dbReference type="EMBL" id="HIU91274.1"/>
    </source>
</evidence>
<feature type="transmembrane region" description="Helical" evidence="5">
    <location>
        <begin position="27"/>
        <end position="44"/>
    </location>
</feature>
<keyword evidence="4 5" id="KW-0472">Membrane</keyword>
<dbReference type="GO" id="GO:0005886">
    <property type="term" value="C:plasma membrane"/>
    <property type="evidence" value="ECO:0007669"/>
    <property type="project" value="TreeGrafter"/>
</dbReference>
<dbReference type="PANTHER" id="PTHR33507:SF3">
    <property type="entry name" value="INNER MEMBRANE PROTEIN YBBJ"/>
    <property type="match status" value="1"/>
</dbReference>
<dbReference type="InterPro" id="IPR002810">
    <property type="entry name" value="NfeD-like_C"/>
</dbReference>
<dbReference type="InterPro" id="IPR056739">
    <property type="entry name" value="NfeD_membrane"/>
</dbReference>
<dbReference type="EMBL" id="DVOC01000081">
    <property type="protein sequence ID" value="HIU91274.1"/>
    <property type="molecule type" value="Genomic_DNA"/>
</dbReference>
<comment type="subcellular location">
    <subcellularLocation>
        <location evidence="1">Membrane</location>
        <topology evidence="1">Multi-pass membrane protein</topology>
    </subcellularLocation>
</comment>
<evidence type="ECO:0000256" key="2">
    <source>
        <dbReference type="ARBA" id="ARBA00022692"/>
    </source>
</evidence>
<evidence type="ECO:0000259" key="6">
    <source>
        <dbReference type="Pfam" id="PF01957"/>
    </source>
</evidence>
<dbReference type="InterPro" id="IPR012340">
    <property type="entry name" value="NA-bd_OB-fold"/>
</dbReference>
<sequence length="190" mass="20930">MAHLLAFFQGFADSSFARLFTEMQVLPIILFVLGIIFCAVEMFIPGFGFFGISGVILIVAGIVVRFIQDGDLLMLLYMILIAFLLLFLMFFVLSRAIRKGRLGKTAIFSVDSSVAEDKTEGTRDFAFLVGQTGVTETILRPVGKATFGGEVIDVVAREGFIDKGEKVTCISTEGQRVVVVPCQTKNKQRR</sequence>
<feature type="transmembrane region" description="Helical" evidence="5">
    <location>
        <begin position="49"/>
        <end position="68"/>
    </location>
</feature>
<organism evidence="8 9">
    <name type="scientific">Candidatus Fimimonas merdipullorum</name>
    <dbReference type="NCBI Taxonomy" id="2840822"/>
    <lineage>
        <taxon>Bacteria</taxon>
        <taxon>Pseudomonadati</taxon>
        <taxon>Myxococcota</taxon>
        <taxon>Myxococcia</taxon>
        <taxon>Myxococcales</taxon>
        <taxon>Cystobacterineae</taxon>
        <taxon>Myxococcaceae</taxon>
        <taxon>Myxococcaceae incertae sedis</taxon>
        <taxon>Candidatus Fimimonas</taxon>
    </lineage>
</organism>
<dbReference type="AlphaFoldDB" id="A0A9D1MXH9"/>
<keyword evidence="2 5" id="KW-0812">Transmembrane</keyword>
<evidence type="ECO:0000256" key="5">
    <source>
        <dbReference type="SAM" id="Phobius"/>
    </source>
</evidence>
<feature type="domain" description="NfeD-like C-terminal" evidence="6">
    <location>
        <begin position="128"/>
        <end position="181"/>
    </location>
</feature>
<evidence type="ECO:0000256" key="1">
    <source>
        <dbReference type="ARBA" id="ARBA00004141"/>
    </source>
</evidence>
<evidence type="ECO:0000256" key="4">
    <source>
        <dbReference type="ARBA" id="ARBA00023136"/>
    </source>
</evidence>
<evidence type="ECO:0000256" key="3">
    <source>
        <dbReference type="ARBA" id="ARBA00022989"/>
    </source>
</evidence>
<dbReference type="Pfam" id="PF01957">
    <property type="entry name" value="NfeD"/>
    <property type="match status" value="1"/>
</dbReference>
<feature type="transmembrane region" description="Helical" evidence="5">
    <location>
        <begin position="74"/>
        <end position="94"/>
    </location>
</feature>
<reference evidence="8" key="2">
    <citation type="journal article" date="2021" name="PeerJ">
        <title>Extensive microbial diversity within the chicken gut microbiome revealed by metagenomics and culture.</title>
        <authorList>
            <person name="Gilroy R."/>
            <person name="Ravi A."/>
            <person name="Getino M."/>
            <person name="Pursley I."/>
            <person name="Horton D.L."/>
            <person name="Alikhan N.F."/>
            <person name="Baker D."/>
            <person name="Gharbi K."/>
            <person name="Hall N."/>
            <person name="Watson M."/>
            <person name="Adriaenssens E.M."/>
            <person name="Foster-Nyarko E."/>
            <person name="Jarju S."/>
            <person name="Secka A."/>
            <person name="Antonio M."/>
            <person name="Oren A."/>
            <person name="Chaudhuri R.R."/>
            <person name="La Ragione R."/>
            <person name="Hildebrand F."/>
            <person name="Pallen M.J."/>
        </authorList>
    </citation>
    <scope>NUCLEOTIDE SEQUENCE</scope>
    <source>
        <strain evidence="8">ChiHjej12B11-7776</strain>
    </source>
</reference>
<reference evidence="8" key="1">
    <citation type="submission" date="2020-10" db="EMBL/GenBank/DDBJ databases">
        <authorList>
            <person name="Gilroy R."/>
        </authorList>
    </citation>
    <scope>NUCLEOTIDE SEQUENCE</scope>
    <source>
        <strain evidence="8">ChiHjej12B11-7776</strain>
    </source>
</reference>